<dbReference type="InterPro" id="IPR050075">
    <property type="entry name" value="LeuD"/>
</dbReference>
<dbReference type="NCBIfam" id="TIGR02087">
    <property type="entry name" value="LEUD_arch"/>
    <property type="match status" value="1"/>
</dbReference>
<keyword evidence="2" id="KW-0456">Lyase</keyword>
<dbReference type="OrthoDB" id="9777465at2"/>
<feature type="domain" description="Aconitase A/isopropylmalate dehydratase small subunit swivel" evidence="3">
    <location>
        <begin position="54"/>
        <end position="100"/>
    </location>
</feature>
<keyword evidence="5" id="KW-1185">Reference proteome</keyword>
<evidence type="ECO:0000256" key="1">
    <source>
        <dbReference type="ARBA" id="ARBA00009869"/>
    </source>
</evidence>
<protein>
    <recommendedName>
        <fullName evidence="3">Aconitase A/isopropylmalate dehydratase small subunit swivel domain-containing protein</fullName>
    </recommendedName>
</protein>
<dbReference type="PANTHER" id="PTHR43345:SF2">
    <property type="entry name" value="3-ISOPROPYLMALATE DEHYDRATASE SMALL SUBUNIT 1"/>
    <property type="match status" value="1"/>
</dbReference>
<gene>
    <name evidence="4" type="ORF">AUP43_03595</name>
</gene>
<accession>A0A154VI67</accession>
<proteinExistence type="inferred from homology"/>
<dbReference type="AlphaFoldDB" id="A0A154VI67"/>
<dbReference type="InterPro" id="IPR015928">
    <property type="entry name" value="Aconitase/3IPM_dehydase_swvl"/>
</dbReference>
<comment type="similarity">
    <text evidence="1">Belongs to the LeuD family. LeuD type 2 subfamily.</text>
</comment>
<dbReference type="STRING" id="580166.AUP43_03595"/>
<comment type="caution">
    <text evidence="4">The sequence shown here is derived from an EMBL/GenBank/DDBJ whole genome shotgun (WGS) entry which is preliminary data.</text>
</comment>
<dbReference type="SUPFAM" id="SSF52016">
    <property type="entry name" value="LeuD/IlvD-like"/>
    <property type="match status" value="1"/>
</dbReference>
<dbReference type="Proteomes" id="UP000076400">
    <property type="component" value="Unassembled WGS sequence"/>
</dbReference>
<evidence type="ECO:0000256" key="2">
    <source>
        <dbReference type="ARBA" id="ARBA00023239"/>
    </source>
</evidence>
<organism evidence="4 5">
    <name type="scientific">Oceanibaculum pacificum</name>
    <dbReference type="NCBI Taxonomy" id="580166"/>
    <lineage>
        <taxon>Bacteria</taxon>
        <taxon>Pseudomonadati</taxon>
        <taxon>Pseudomonadota</taxon>
        <taxon>Alphaproteobacteria</taxon>
        <taxon>Rhodospirillales</taxon>
        <taxon>Oceanibaculaceae</taxon>
        <taxon>Oceanibaculum</taxon>
    </lineage>
</organism>
<dbReference type="EMBL" id="LPXN01000160">
    <property type="protein sequence ID" value="KZD01033.1"/>
    <property type="molecule type" value="Genomic_DNA"/>
</dbReference>
<dbReference type="InterPro" id="IPR000573">
    <property type="entry name" value="AconitaseA/IPMdHydase_ssu_swvl"/>
</dbReference>
<dbReference type="Pfam" id="PF00694">
    <property type="entry name" value="Aconitase_C"/>
    <property type="match status" value="1"/>
</dbReference>
<evidence type="ECO:0000313" key="5">
    <source>
        <dbReference type="Proteomes" id="UP000076400"/>
    </source>
</evidence>
<dbReference type="Gene3D" id="3.20.19.10">
    <property type="entry name" value="Aconitase, domain 4"/>
    <property type="match status" value="1"/>
</dbReference>
<dbReference type="GO" id="GO:0016836">
    <property type="term" value="F:hydro-lyase activity"/>
    <property type="evidence" value="ECO:0007669"/>
    <property type="project" value="InterPro"/>
</dbReference>
<name>A0A154VI67_9PROT</name>
<dbReference type="PANTHER" id="PTHR43345">
    <property type="entry name" value="3-ISOPROPYLMALATE DEHYDRATASE SMALL SUBUNIT 2-RELATED-RELATED"/>
    <property type="match status" value="1"/>
</dbReference>
<dbReference type="InterPro" id="IPR011827">
    <property type="entry name" value="LeuD_type2/HacB/DmdB"/>
</dbReference>
<evidence type="ECO:0000313" key="4">
    <source>
        <dbReference type="EMBL" id="KZD01033.1"/>
    </source>
</evidence>
<sequence>MKVSGTVTTIGDDIDTDIIFPARYLAILDPKEQAKYLFEPLGADFRDQVCAGGVLAAGWNFGCGSSREHAVTSLIGAGVKLVVAKSFSRIFFRNSINTGLPVIVSPELADAVADGEQVEVDLEAGGARVGERMLAFTPLSAELLAILTAGGLWAAHAQKTGGNHAAHAG</sequence>
<reference evidence="4 5" key="1">
    <citation type="submission" date="2015-12" db="EMBL/GenBank/DDBJ databases">
        <title>Genome sequence of Oceanibaculum pacificum MCCC 1A02656.</title>
        <authorList>
            <person name="Lu L."/>
            <person name="Lai Q."/>
            <person name="Shao Z."/>
            <person name="Qian P."/>
        </authorList>
    </citation>
    <scope>NUCLEOTIDE SEQUENCE [LARGE SCALE GENOMIC DNA]</scope>
    <source>
        <strain evidence="4 5">MCCC 1A02656</strain>
    </source>
</reference>
<evidence type="ECO:0000259" key="3">
    <source>
        <dbReference type="Pfam" id="PF00694"/>
    </source>
</evidence>
<dbReference type="RefSeq" id="WP_067559842.1">
    <property type="nucleotide sequence ID" value="NZ_LPXN01000160.1"/>
</dbReference>